<keyword evidence="1" id="KW-0106">Calcium</keyword>
<dbReference type="Proteomes" id="UP000789595">
    <property type="component" value="Unassembled WGS sequence"/>
</dbReference>
<dbReference type="EMBL" id="CAKKNE010000003">
    <property type="protein sequence ID" value="CAH0371337.1"/>
    <property type="molecule type" value="Genomic_DNA"/>
</dbReference>
<dbReference type="InterPro" id="IPR002048">
    <property type="entry name" value="EF_hand_dom"/>
</dbReference>
<dbReference type="PROSITE" id="PS00018">
    <property type="entry name" value="EF_HAND_1"/>
    <property type="match status" value="1"/>
</dbReference>
<keyword evidence="6" id="KW-1185">Reference proteome</keyword>
<dbReference type="GO" id="GO:0005509">
    <property type="term" value="F:calcium ion binding"/>
    <property type="evidence" value="ECO:0007669"/>
    <property type="project" value="InterPro"/>
</dbReference>
<dbReference type="SMART" id="SM00054">
    <property type="entry name" value="EFh"/>
    <property type="match status" value="1"/>
</dbReference>
<dbReference type="PROSITE" id="PS50222">
    <property type="entry name" value="EF_HAND_2"/>
    <property type="match status" value="1"/>
</dbReference>
<accession>A0A7S3ZKV8</accession>
<reference evidence="5" key="2">
    <citation type="submission" date="2021-11" db="EMBL/GenBank/DDBJ databases">
        <authorList>
            <consortium name="Genoscope - CEA"/>
            <person name="William W."/>
        </authorList>
    </citation>
    <scope>NUCLEOTIDE SEQUENCE</scope>
</reference>
<organism evidence="4">
    <name type="scientific">Pelagomonas calceolata</name>
    <dbReference type="NCBI Taxonomy" id="35677"/>
    <lineage>
        <taxon>Eukaryota</taxon>
        <taxon>Sar</taxon>
        <taxon>Stramenopiles</taxon>
        <taxon>Ochrophyta</taxon>
        <taxon>Pelagophyceae</taxon>
        <taxon>Pelagomonadales</taxon>
        <taxon>Pelagomonadaceae</taxon>
        <taxon>Pelagomonas</taxon>
    </lineage>
</organism>
<evidence type="ECO:0000313" key="4">
    <source>
        <dbReference type="EMBL" id="CAE0686515.1"/>
    </source>
</evidence>
<protein>
    <recommendedName>
        <fullName evidence="3">EF-hand domain-containing protein</fullName>
    </recommendedName>
</protein>
<dbReference type="SUPFAM" id="SSF47473">
    <property type="entry name" value="EF-hand"/>
    <property type="match status" value="1"/>
</dbReference>
<dbReference type="EMBL" id="HBIW01002315">
    <property type="protein sequence ID" value="CAE0686515.1"/>
    <property type="molecule type" value="Transcribed_RNA"/>
</dbReference>
<gene>
    <name evidence="4" type="ORF">PCAL00307_LOCUS1949</name>
    <name evidence="5" type="ORF">PECAL_3P12720</name>
</gene>
<reference evidence="4" key="1">
    <citation type="submission" date="2021-01" db="EMBL/GenBank/DDBJ databases">
        <authorList>
            <person name="Corre E."/>
            <person name="Pelletier E."/>
            <person name="Niang G."/>
            <person name="Scheremetjew M."/>
            <person name="Finn R."/>
            <person name="Kale V."/>
            <person name="Holt S."/>
            <person name="Cochrane G."/>
            <person name="Meng A."/>
            <person name="Brown T."/>
            <person name="Cohen L."/>
        </authorList>
    </citation>
    <scope>NUCLEOTIDE SEQUENCE</scope>
    <source>
        <strain evidence="4">CCMP1756</strain>
    </source>
</reference>
<dbReference type="AlphaFoldDB" id="A0A7S3ZKV8"/>
<sequence length="217" mass="23715">MFAARALARRAAQTPALSAASARPLATTPQRTFVSKISRYEGMSDYMSLQQMQLIRDRLSADACGVGTVVSSDTFFYMCKRAAADLGVTDDALKKLISKIDENGDDQIQFAEFQDFITSREAKQPGTLMDPAKVCAIRERLKDDKVGVGSEVSIDTFFMMVRYTCSDLGVTDAEILDLIDKIDVNGAVAVSARPRRRRAGGVEVHPTHRSIPTQATA</sequence>
<feature type="region of interest" description="Disordered" evidence="2">
    <location>
        <begin position="195"/>
        <end position="217"/>
    </location>
</feature>
<feature type="domain" description="EF-hand" evidence="3">
    <location>
        <begin position="88"/>
        <end position="123"/>
    </location>
</feature>
<name>A0A7S3ZKV8_9STRA</name>
<dbReference type="InterPro" id="IPR011992">
    <property type="entry name" value="EF-hand-dom_pair"/>
</dbReference>
<evidence type="ECO:0000313" key="6">
    <source>
        <dbReference type="Proteomes" id="UP000789595"/>
    </source>
</evidence>
<evidence type="ECO:0000259" key="3">
    <source>
        <dbReference type="PROSITE" id="PS50222"/>
    </source>
</evidence>
<dbReference type="Gene3D" id="1.10.238.10">
    <property type="entry name" value="EF-hand"/>
    <property type="match status" value="1"/>
</dbReference>
<evidence type="ECO:0000313" key="5">
    <source>
        <dbReference type="EMBL" id="CAH0371337.1"/>
    </source>
</evidence>
<dbReference type="InterPro" id="IPR018247">
    <property type="entry name" value="EF_Hand_1_Ca_BS"/>
</dbReference>
<proteinExistence type="predicted"/>
<evidence type="ECO:0000256" key="2">
    <source>
        <dbReference type="SAM" id="MobiDB-lite"/>
    </source>
</evidence>
<evidence type="ECO:0000256" key="1">
    <source>
        <dbReference type="ARBA" id="ARBA00022837"/>
    </source>
</evidence>